<protein>
    <submittedName>
        <fullName evidence="1">Uncharacterized protein</fullName>
    </submittedName>
</protein>
<name>X0YKE3_9ZZZZ</name>
<organism evidence="1">
    <name type="scientific">marine sediment metagenome</name>
    <dbReference type="NCBI Taxonomy" id="412755"/>
    <lineage>
        <taxon>unclassified sequences</taxon>
        <taxon>metagenomes</taxon>
        <taxon>ecological metagenomes</taxon>
    </lineage>
</organism>
<evidence type="ECO:0000313" key="1">
    <source>
        <dbReference type="EMBL" id="GAG47512.1"/>
    </source>
</evidence>
<comment type="caution">
    <text evidence="1">The sequence shown here is derived from an EMBL/GenBank/DDBJ whole genome shotgun (WGS) entry which is preliminary data.</text>
</comment>
<proteinExistence type="predicted"/>
<reference evidence="1" key="1">
    <citation type="journal article" date="2014" name="Front. Microbiol.">
        <title>High frequency of phylogenetically diverse reductive dehalogenase-homologous genes in deep subseafloor sedimentary metagenomes.</title>
        <authorList>
            <person name="Kawai M."/>
            <person name="Futagami T."/>
            <person name="Toyoda A."/>
            <person name="Takaki Y."/>
            <person name="Nishi S."/>
            <person name="Hori S."/>
            <person name="Arai W."/>
            <person name="Tsubouchi T."/>
            <person name="Morono Y."/>
            <person name="Uchiyama I."/>
            <person name="Ito T."/>
            <person name="Fujiyama A."/>
            <person name="Inagaki F."/>
            <person name="Takami H."/>
        </authorList>
    </citation>
    <scope>NUCLEOTIDE SEQUENCE</scope>
    <source>
        <strain evidence="1">Expedition CK06-06</strain>
    </source>
</reference>
<sequence length="59" mass="6302">MPARLASESVAGRPKVPKVKGTKMTITCFGPVFIGLEMGFPVLSSLGTFSKRAETGIRF</sequence>
<dbReference type="EMBL" id="BARS01055630">
    <property type="protein sequence ID" value="GAG47512.1"/>
    <property type="molecule type" value="Genomic_DNA"/>
</dbReference>
<dbReference type="AlphaFoldDB" id="X0YKE3"/>
<accession>X0YKE3</accession>
<gene>
    <name evidence="1" type="ORF">S01H1_82096</name>
</gene>